<gene>
    <name evidence="2" type="ORF">FLAG1_11343</name>
</gene>
<evidence type="ECO:0000259" key="1">
    <source>
        <dbReference type="Pfam" id="PF06985"/>
    </source>
</evidence>
<name>A0A0N0V4S9_FUSLA</name>
<dbReference type="PANTHER" id="PTHR24148:SF64">
    <property type="entry name" value="HETEROKARYON INCOMPATIBILITY DOMAIN-CONTAINING PROTEIN"/>
    <property type="match status" value="1"/>
</dbReference>
<proteinExistence type="predicted"/>
<feature type="domain" description="Heterokaryon incompatibility" evidence="1">
    <location>
        <begin position="47"/>
        <end position="222"/>
    </location>
</feature>
<dbReference type="InterPro" id="IPR010730">
    <property type="entry name" value="HET"/>
</dbReference>
<keyword evidence="3" id="KW-1185">Reference proteome</keyword>
<sequence>MRSFQYSHVLSSDLRLLELNPGESKDPLTGAILHRTFQPKEGKIPEFDAISYCWGDQSQPDSIALSQENHVNLEQSFRNHSIGQLPIGRNLAAALRALRHPQRKRLLWCDSICIDQNDLNDRAVQVQKMNHIYCYAACVVVWLGPETSWSALAMDTLRSCSELVESVTMDYSVVRQFFTFKDPAHANGGLAREGLPLNMDQWRAIEEMLALDWHKRLWTHQEVVLANKQTCIVMLGHEEITWKQFHDAVSIICFLTSPSSHAINNLAAYSQNAQVVGDRLLACADDMGKSDSWLGALPATKYFECSDDRDRIYSLRGLVELDVAESIEVDYNKSLKQIFTLVCLDEIIRQRDLEFLSYCNAAASPSWVADLERPWGDLTVDSNAGGNSSPAIDLIEPYVLEAAVVACDEICDEPRPLHPKELVEPLSEFWQRIVDTLLSLVDEESLQDDSILDQLIMILTYGQVRDYSTQRLHAPEVYSLHSLKDWRRKIRLWMSSEYVYGTDNMQKSWEKDDVYLRSLPVGGSVHGCVKTCRGTFIRVPMEAKEGDTVAVLLGLSTSIVLRRQTRENSYLVIGPAYHPDFSAAEAFLGKDFHGWGRLWHREFLLHGFVKEGHSIRYTDPRLDGVPFSDGFEEIVADDGRPFWGRDGHRDLSVKDPRMSEAALKERSVPIQRFRLL</sequence>
<reference evidence="2 3" key="1">
    <citation type="submission" date="2015-04" db="EMBL/GenBank/DDBJ databases">
        <title>The draft genome sequence of Fusarium langsethiae, a T-2/HT-2 mycotoxin producer.</title>
        <authorList>
            <person name="Lysoe E."/>
            <person name="Divon H.H."/>
            <person name="Terzi V."/>
            <person name="Orru L."/>
            <person name="Lamontanara A."/>
            <person name="Kolseth A.-K."/>
            <person name="Frandsen R.J."/>
            <person name="Nielsen K."/>
            <person name="Thrane U."/>
        </authorList>
    </citation>
    <scope>NUCLEOTIDE SEQUENCE [LARGE SCALE GENOMIC DNA]</scope>
    <source>
        <strain evidence="2 3">Fl201059</strain>
    </source>
</reference>
<dbReference type="InterPro" id="IPR052895">
    <property type="entry name" value="HetReg/Transcr_Mod"/>
</dbReference>
<comment type="caution">
    <text evidence="2">The sequence shown here is derived from an EMBL/GenBank/DDBJ whole genome shotgun (WGS) entry which is preliminary data.</text>
</comment>
<dbReference type="PANTHER" id="PTHR24148">
    <property type="entry name" value="ANKYRIN REPEAT DOMAIN-CONTAINING PROTEIN 39 HOMOLOG-RELATED"/>
    <property type="match status" value="1"/>
</dbReference>
<evidence type="ECO:0000313" key="3">
    <source>
        <dbReference type="Proteomes" id="UP000037904"/>
    </source>
</evidence>
<evidence type="ECO:0000313" key="2">
    <source>
        <dbReference type="EMBL" id="KPA35924.1"/>
    </source>
</evidence>
<accession>A0A0N0V4S9</accession>
<organism evidence="2 3">
    <name type="scientific">Fusarium langsethiae</name>
    <dbReference type="NCBI Taxonomy" id="179993"/>
    <lineage>
        <taxon>Eukaryota</taxon>
        <taxon>Fungi</taxon>
        <taxon>Dikarya</taxon>
        <taxon>Ascomycota</taxon>
        <taxon>Pezizomycotina</taxon>
        <taxon>Sordariomycetes</taxon>
        <taxon>Hypocreomycetidae</taxon>
        <taxon>Hypocreales</taxon>
        <taxon>Nectriaceae</taxon>
        <taxon>Fusarium</taxon>
    </lineage>
</organism>
<dbReference type="Proteomes" id="UP000037904">
    <property type="component" value="Unassembled WGS sequence"/>
</dbReference>
<dbReference type="AlphaFoldDB" id="A0A0N0V4S9"/>
<dbReference type="EMBL" id="JXCE01000827">
    <property type="protein sequence ID" value="KPA35924.1"/>
    <property type="molecule type" value="Genomic_DNA"/>
</dbReference>
<dbReference type="Pfam" id="PF06985">
    <property type="entry name" value="HET"/>
    <property type="match status" value="1"/>
</dbReference>
<protein>
    <submittedName>
        <fullName evidence="2">Heterokaryon incompatibility protein het-6</fullName>
    </submittedName>
</protein>